<dbReference type="PANTHER" id="PTHR37984:SF5">
    <property type="entry name" value="PROTEIN NYNRIN-LIKE"/>
    <property type="match status" value="1"/>
</dbReference>
<dbReference type="InterPro" id="IPR001584">
    <property type="entry name" value="Integrase_cat-core"/>
</dbReference>
<reference evidence="5" key="2">
    <citation type="journal article" date="2009" name="Fungal Genet. Biol.">
        <title>The 2008 update of the Aspergillus nidulans genome annotation: a community effort.</title>
        <authorList>
            <person name="Wortman J.R."/>
            <person name="Gilsenan J.M."/>
            <person name="Joardar V."/>
            <person name="Deegan J."/>
            <person name="Clutterbuck J."/>
            <person name="Andersen M.R."/>
            <person name="Archer D."/>
            <person name="Bencina M."/>
            <person name="Braus G."/>
            <person name="Coutinho P."/>
            <person name="von Dohren H."/>
            <person name="Doonan J."/>
            <person name="Driessen A.J."/>
            <person name="Durek P."/>
            <person name="Espeso E."/>
            <person name="Fekete E."/>
            <person name="Flipphi M."/>
            <person name="Estrada C.G."/>
            <person name="Geysens S."/>
            <person name="Goldman G."/>
            <person name="de Groot P.W."/>
            <person name="Hansen K."/>
            <person name="Harris S.D."/>
            <person name="Heinekamp T."/>
            <person name="Helmstaedt K."/>
            <person name="Henrissat B."/>
            <person name="Hofmann G."/>
            <person name="Homan T."/>
            <person name="Horio T."/>
            <person name="Horiuchi H."/>
            <person name="James S."/>
            <person name="Jones M."/>
            <person name="Karaffa L."/>
            <person name="Karanyi Z."/>
            <person name="Kato M."/>
            <person name="Keller N."/>
            <person name="Kelly D.E."/>
            <person name="Kiel J.A."/>
            <person name="Kim J.M."/>
            <person name="van der Klei I.J."/>
            <person name="Klis F.M."/>
            <person name="Kovalchuk A."/>
            <person name="Krasevec N."/>
            <person name="Kubicek C.P."/>
            <person name="Liu B."/>
            <person name="Maccabe A."/>
            <person name="Meyer V."/>
            <person name="Mirabito P."/>
            <person name="Miskei M."/>
            <person name="Mos M."/>
            <person name="Mullins J."/>
            <person name="Nelson D.R."/>
            <person name="Nielsen J."/>
            <person name="Oakley B.R."/>
            <person name="Osmani S.A."/>
            <person name="Pakula T."/>
            <person name="Paszewski A."/>
            <person name="Paulsen I."/>
            <person name="Pilsyk S."/>
            <person name="Pocsi I."/>
            <person name="Punt P.J."/>
            <person name="Ram A.F."/>
            <person name="Ren Q."/>
            <person name="Robellet X."/>
            <person name="Robson G."/>
            <person name="Seiboth B."/>
            <person name="van Solingen P."/>
            <person name="Specht T."/>
            <person name="Sun J."/>
            <person name="Taheri-Talesh N."/>
            <person name="Takeshita N."/>
            <person name="Ussery D."/>
            <person name="vanKuyk P.A."/>
            <person name="Visser H."/>
            <person name="van de Vondervoort P.J."/>
            <person name="de Vries R.P."/>
            <person name="Walton J."/>
            <person name="Xiang X."/>
            <person name="Xiong Y."/>
            <person name="Zeng A.P."/>
            <person name="Brandt B.W."/>
            <person name="Cornell M.J."/>
            <person name="van den Hondel C.A."/>
            <person name="Visser J."/>
            <person name="Oliver S.G."/>
            <person name="Turner G."/>
        </authorList>
    </citation>
    <scope>GENOME REANNOTATION</scope>
    <source>
        <strain evidence="5">FGSC A4 / ATCC 38163 / CBS 112.46 / NRRL 194 / M139</strain>
    </source>
</reference>
<dbReference type="EMBL" id="BN001305">
    <property type="protein sequence ID" value="CBF81848.1"/>
    <property type="molecule type" value="Genomic_DNA"/>
</dbReference>
<name>Q5B1V9_EMENI</name>
<dbReference type="HOGENOM" id="CLU_000384_6_4_1"/>
<evidence type="ECO:0000313" key="4">
    <source>
        <dbReference type="EMBL" id="CBF81848.1"/>
    </source>
</evidence>
<dbReference type="GeneID" id="2871759"/>
<evidence type="ECO:0000313" key="5">
    <source>
        <dbReference type="Proteomes" id="UP000000560"/>
    </source>
</evidence>
<protein>
    <recommendedName>
        <fullName evidence="3">Integrase catalytic domain-containing protein</fullName>
    </recommendedName>
</protein>
<dbReference type="InterPro" id="IPR012337">
    <property type="entry name" value="RNaseH-like_sf"/>
</dbReference>
<dbReference type="InterPro" id="IPR016197">
    <property type="entry name" value="Chromo-like_dom_sf"/>
</dbReference>
<dbReference type="GO" id="GO:0003723">
    <property type="term" value="F:RNA binding"/>
    <property type="evidence" value="ECO:0007669"/>
    <property type="project" value="UniProtKB-KW"/>
</dbReference>
<dbReference type="SUPFAM" id="SSF53098">
    <property type="entry name" value="Ribonuclease H-like"/>
    <property type="match status" value="1"/>
</dbReference>
<dbReference type="GO" id="GO:0015074">
    <property type="term" value="P:DNA integration"/>
    <property type="evidence" value="ECO:0007669"/>
    <property type="project" value="InterPro"/>
</dbReference>
<evidence type="ECO:0000259" key="3">
    <source>
        <dbReference type="PROSITE" id="PS50994"/>
    </source>
</evidence>
<dbReference type="PANTHER" id="PTHR37984">
    <property type="entry name" value="PROTEIN CBG26694"/>
    <property type="match status" value="1"/>
</dbReference>
<dbReference type="OMA" id="RMINDNA"/>
<evidence type="ECO:0000256" key="1">
    <source>
        <dbReference type="ARBA" id="ARBA00011353"/>
    </source>
</evidence>
<reference evidence="5" key="1">
    <citation type="journal article" date="2005" name="Nature">
        <title>Sequencing of Aspergillus nidulans and comparative analysis with A. fumigatus and A. oryzae.</title>
        <authorList>
            <person name="Galagan J.E."/>
            <person name="Calvo S.E."/>
            <person name="Cuomo C."/>
            <person name="Ma L.J."/>
            <person name="Wortman J.R."/>
            <person name="Batzoglou S."/>
            <person name="Lee S.I."/>
            <person name="Basturkmen M."/>
            <person name="Spevak C.C."/>
            <person name="Clutterbuck J."/>
            <person name="Kapitonov V."/>
            <person name="Jurka J."/>
            <person name="Scazzocchio C."/>
            <person name="Farman M."/>
            <person name="Butler J."/>
            <person name="Purcell S."/>
            <person name="Harris S."/>
            <person name="Braus G.H."/>
            <person name="Draht O."/>
            <person name="Busch S."/>
            <person name="D'Enfert C."/>
            <person name="Bouchier C."/>
            <person name="Goldman G.H."/>
            <person name="Bell-Pedersen D."/>
            <person name="Griffiths-Jones S."/>
            <person name="Doonan J.H."/>
            <person name="Yu J."/>
            <person name="Vienken K."/>
            <person name="Pain A."/>
            <person name="Freitag M."/>
            <person name="Selker E.U."/>
            <person name="Archer D.B."/>
            <person name="Penalva M.A."/>
            <person name="Oakley B.R."/>
            <person name="Momany M."/>
            <person name="Tanaka T."/>
            <person name="Kumagai T."/>
            <person name="Asai K."/>
            <person name="Machida M."/>
            <person name="Nierman W.C."/>
            <person name="Denning D.W."/>
            <person name="Caddick M."/>
            <person name="Hynes M."/>
            <person name="Paoletti M."/>
            <person name="Fischer R."/>
            <person name="Miller B."/>
            <person name="Dyer P."/>
            <person name="Sachs M.S."/>
            <person name="Osmani S.A."/>
            <person name="Birren B.W."/>
        </authorList>
    </citation>
    <scope>NUCLEOTIDE SEQUENCE [LARGE SCALE GENOMIC DNA]</scope>
    <source>
        <strain evidence="5">FGSC A4 / ATCC 38163 / CBS 112.46 / NRRL 194 / M139</strain>
    </source>
</reference>
<organism evidence="4 5">
    <name type="scientific">Emericella nidulans (strain FGSC A4 / ATCC 38163 / CBS 112.46 / NRRL 194 / M139)</name>
    <name type="common">Aspergillus nidulans</name>
    <dbReference type="NCBI Taxonomy" id="227321"/>
    <lineage>
        <taxon>Eukaryota</taxon>
        <taxon>Fungi</taxon>
        <taxon>Dikarya</taxon>
        <taxon>Ascomycota</taxon>
        <taxon>Pezizomycotina</taxon>
        <taxon>Eurotiomycetes</taxon>
        <taxon>Eurotiomycetidae</taxon>
        <taxon>Eurotiales</taxon>
        <taxon>Aspergillaceae</taxon>
        <taxon>Aspergillus</taxon>
        <taxon>Aspergillus subgen. Nidulantes</taxon>
    </lineage>
</organism>
<dbReference type="STRING" id="227321.Q5B1V9"/>
<dbReference type="PROSITE" id="PS50994">
    <property type="entry name" value="INTEGRASE"/>
    <property type="match status" value="1"/>
</dbReference>
<gene>
    <name evidence="4" type="ORF">ANIA_05471</name>
</gene>
<dbReference type="AlphaFoldDB" id="Q5B1V9"/>
<feature type="domain" description="Integrase catalytic" evidence="3">
    <location>
        <begin position="1"/>
        <end position="133"/>
    </location>
</feature>
<evidence type="ECO:0000256" key="2">
    <source>
        <dbReference type="ARBA" id="ARBA00022884"/>
    </source>
</evidence>
<dbReference type="InterPro" id="IPR050951">
    <property type="entry name" value="Retrovirus_Pol_polyprotein"/>
</dbReference>
<dbReference type="SUPFAM" id="SSF54160">
    <property type="entry name" value="Chromo domain-like"/>
    <property type="match status" value="1"/>
</dbReference>
<dbReference type="Pfam" id="PF00665">
    <property type="entry name" value="rve"/>
    <property type="match status" value="1"/>
</dbReference>
<keyword evidence="2" id="KW-0694">RNA-binding</keyword>
<sequence>MVITDRLTKGVILEGMSETDSESVAWALVRVLISKHGIPKAITSDRGSQFTSDTWARICTLTGINRRLSTAYHPQTDGSTERMNSTVETYLRMYTCYDQKDWNRLLPLAELAINGRTSTATGVSPFYLSHGYNLSPFTPTEEVEHLAEEPTKSPIQKGEAIVRKVKEALDWAQASMAYSQQNTENQANKHRSPATNYQVGDKVWLSLKNIRTDRPRIHPVFHVDLLRLASSDPLPSQKNDDSQPPSIMVNGEEEYMVEKILDERRRRYGRDFRTAH</sequence>
<dbReference type="Proteomes" id="UP000000560">
    <property type="component" value="Chromosome V"/>
</dbReference>
<dbReference type="eggNOG" id="KOG0017">
    <property type="taxonomic scope" value="Eukaryota"/>
</dbReference>
<accession>Q5B1V9</accession>
<dbReference type="VEuPathDB" id="FungiDB:AN5471"/>
<keyword evidence="5" id="KW-1185">Reference proteome</keyword>
<dbReference type="InParanoid" id="Q5B1V9"/>
<dbReference type="Gene3D" id="3.30.420.10">
    <property type="entry name" value="Ribonuclease H-like superfamily/Ribonuclease H"/>
    <property type="match status" value="1"/>
</dbReference>
<dbReference type="GO" id="GO:0005634">
    <property type="term" value="C:nucleus"/>
    <property type="evidence" value="ECO:0007669"/>
    <property type="project" value="UniProtKB-ARBA"/>
</dbReference>
<comment type="subunit">
    <text evidence="1">Component of the NuA4 histone acetyltransferase complex.</text>
</comment>
<dbReference type="RefSeq" id="XP_663075.1">
    <property type="nucleotide sequence ID" value="XM_657983.1"/>
</dbReference>
<dbReference type="InterPro" id="IPR036397">
    <property type="entry name" value="RNaseH_sf"/>
</dbReference>
<accession>C8VGE8</accession>
<dbReference type="KEGG" id="ani:ANIA_05471"/>
<dbReference type="OrthoDB" id="4504104at2759"/>
<proteinExistence type="predicted"/>